<dbReference type="RefSeq" id="XP_017774326.1">
    <property type="nucleotide sequence ID" value="XM_017918837.1"/>
</dbReference>
<proteinExistence type="predicted"/>
<reference evidence="3" key="1">
    <citation type="submission" date="2025-08" db="UniProtKB">
        <authorList>
            <consortium name="RefSeq"/>
        </authorList>
    </citation>
    <scope>IDENTIFICATION</scope>
    <source>
        <tissue evidence="3">Whole Larva</tissue>
    </source>
</reference>
<evidence type="ECO:0000313" key="3">
    <source>
        <dbReference type="RefSeq" id="XP_017774326.1"/>
    </source>
</evidence>
<feature type="domain" description="N-acetyltransferase" evidence="1">
    <location>
        <begin position="118"/>
        <end position="175"/>
    </location>
</feature>
<sequence length="232" mass="27475">MYSQQQSYPKIWSTFTGKKDRKSYEIRDAREEHYEAMTQGMINHFLREEPTCKYQGCYDDNEFIDELKDIWLACYKRKMSLVCLDESSNVAGFLLLTKEEINDEPIIARNEKWKKICDIIGYISTQKNPFETFKITEYLSDLGMLVLPDYRGQGIAEHLLNTCDLVAKQHKLSLLAMTFSSYMSQSLAHKLSFLELYRISFEELRKIDAVKYGIDNIEEHTKDIQYLYRLYR</sequence>
<dbReference type="Gene3D" id="3.40.630.30">
    <property type="match status" value="1"/>
</dbReference>
<dbReference type="CDD" id="cd04301">
    <property type="entry name" value="NAT_SF"/>
    <property type="match status" value="1"/>
</dbReference>
<dbReference type="PANTHER" id="PTHR20905">
    <property type="entry name" value="N-ACETYLTRANSFERASE-RELATED"/>
    <property type="match status" value="1"/>
</dbReference>
<dbReference type="Proteomes" id="UP000695000">
    <property type="component" value="Unplaced"/>
</dbReference>
<dbReference type="InterPro" id="IPR016181">
    <property type="entry name" value="Acyl_CoA_acyltransferase"/>
</dbReference>
<dbReference type="InterPro" id="IPR000182">
    <property type="entry name" value="GNAT_dom"/>
</dbReference>
<organism evidence="2 3">
    <name type="scientific">Nicrophorus vespilloides</name>
    <name type="common">Boreal carrion beetle</name>
    <dbReference type="NCBI Taxonomy" id="110193"/>
    <lineage>
        <taxon>Eukaryota</taxon>
        <taxon>Metazoa</taxon>
        <taxon>Ecdysozoa</taxon>
        <taxon>Arthropoda</taxon>
        <taxon>Hexapoda</taxon>
        <taxon>Insecta</taxon>
        <taxon>Pterygota</taxon>
        <taxon>Neoptera</taxon>
        <taxon>Endopterygota</taxon>
        <taxon>Coleoptera</taxon>
        <taxon>Polyphaga</taxon>
        <taxon>Staphyliniformia</taxon>
        <taxon>Silphidae</taxon>
        <taxon>Nicrophorinae</taxon>
        <taxon>Nicrophorus</taxon>
    </lineage>
</organism>
<dbReference type="Pfam" id="PF13508">
    <property type="entry name" value="Acetyltransf_7"/>
    <property type="match status" value="1"/>
</dbReference>
<keyword evidence="2" id="KW-1185">Reference proteome</keyword>
<protein>
    <submittedName>
        <fullName evidence="3">Uncharacterized protein LOC108561064</fullName>
    </submittedName>
</protein>
<name>A0ABM1MIC6_NICVS</name>
<evidence type="ECO:0000259" key="1">
    <source>
        <dbReference type="Pfam" id="PF13508"/>
    </source>
</evidence>
<dbReference type="PANTHER" id="PTHR20905:SF32">
    <property type="entry name" value="ARYLALKYLAMINE N-ACETYLTRANSFERASE-LIKE 7, ISOFORM A"/>
    <property type="match status" value="1"/>
</dbReference>
<gene>
    <name evidence="3" type="primary">LOC108561064</name>
</gene>
<accession>A0ABM1MIC6</accession>
<dbReference type="SUPFAM" id="SSF55729">
    <property type="entry name" value="Acyl-CoA N-acyltransferases (Nat)"/>
    <property type="match status" value="1"/>
</dbReference>
<dbReference type="GeneID" id="108561064"/>
<evidence type="ECO:0000313" key="2">
    <source>
        <dbReference type="Proteomes" id="UP000695000"/>
    </source>
</evidence>